<evidence type="ECO:0000313" key="3">
    <source>
        <dbReference type="Proteomes" id="UP000053447"/>
    </source>
</evidence>
<dbReference type="InterPro" id="IPR050849">
    <property type="entry name" value="HAD-like_hydrolase_phosphatase"/>
</dbReference>
<dbReference type="NCBIfam" id="TIGR01488">
    <property type="entry name" value="HAD-SF-IB"/>
    <property type="match status" value="1"/>
</dbReference>
<dbReference type="Gene3D" id="3.90.1470.20">
    <property type="match status" value="1"/>
</dbReference>
<dbReference type="VEuPathDB" id="FungiDB:T551_03536"/>
<evidence type="ECO:0000313" key="2">
    <source>
        <dbReference type="EMBL" id="KTW26236.1"/>
    </source>
</evidence>
<proteinExistence type="predicted"/>
<dbReference type="PANTHER" id="PTHR28181:SF2">
    <property type="entry name" value="PHOSPHORIC MONOESTER HYDROLASE"/>
    <property type="match status" value="1"/>
</dbReference>
<dbReference type="InterPro" id="IPR036412">
    <property type="entry name" value="HAD-like_sf"/>
</dbReference>
<dbReference type="Proteomes" id="UP000053447">
    <property type="component" value="Unassembled WGS sequence"/>
</dbReference>
<organism evidence="2 3">
    <name type="scientific">Pneumocystis jirovecii (strain RU7)</name>
    <name type="common">Human pneumocystis pneumonia agent</name>
    <dbReference type="NCBI Taxonomy" id="1408657"/>
    <lineage>
        <taxon>Eukaryota</taxon>
        <taxon>Fungi</taxon>
        <taxon>Dikarya</taxon>
        <taxon>Ascomycota</taxon>
        <taxon>Taphrinomycotina</taxon>
        <taxon>Pneumocystomycetes</taxon>
        <taxon>Pneumocystaceae</taxon>
        <taxon>Pneumocystis</taxon>
    </lineage>
</organism>
<dbReference type="RefSeq" id="XP_018227939.1">
    <property type="nucleotide sequence ID" value="XM_018375799.1"/>
</dbReference>
<name>A0A0W4ZCY4_PNEJ7</name>
<dbReference type="GeneID" id="28942054"/>
<dbReference type="Pfam" id="PF12710">
    <property type="entry name" value="HAD"/>
    <property type="match status" value="1"/>
</dbReference>
<keyword evidence="3" id="KW-1185">Reference proteome</keyword>
<dbReference type="SUPFAM" id="SSF56784">
    <property type="entry name" value="HAD-like"/>
    <property type="match status" value="1"/>
</dbReference>
<evidence type="ECO:0008006" key="4">
    <source>
        <dbReference type="Google" id="ProtNLM"/>
    </source>
</evidence>
<dbReference type="EMBL" id="LFWA01000018">
    <property type="protein sequence ID" value="KTW26236.1"/>
    <property type="molecule type" value="Genomic_DNA"/>
</dbReference>
<protein>
    <recommendedName>
        <fullName evidence="4">2,3-diketo-5-methylthio-1-phosphopentane phosphatase</fullName>
    </recommendedName>
</protein>
<dbReference type="GO" id="GO:0016791">
    <property type="term" value="F:phosphatase activity"/>
    <property type="evidence" value="ECO:0007669"/>
    <property type="project" value="InterPro"/>
</dbReference>
<accession>A0A0W4ZCY4</accession>
<dbReference type="InterPro" id="IPR023214">
    <property type="entry name" value="HAD_sf"/>
</dbReference>
<sequence>MELSVERATDPVVSSTAISETYSADFRINLQDLYIFSDFDGTIVMQDTGHLLFDKYGCGPERRAALEASLARGECSFRDVSEELWGKLRLSLAQSIAWVLPNLEIDPGFRNFLEFCMCNGISFRIISSGLRPLLLAALSKFIGPEIAEQIEIISNNVNITPEGHWEPIWCDETPLGHDKAASIRKCMAVSRLSCGSESGNAMGRDRTPRIVFIGDGVSDFSVVKDVDILFARKGLSLEKYCLERGISYIPYETFADVQREISWMTCSYHS</sequence>
<dbReference type="Gene3D" id="3.40.50.1000">
    <property type="entry name" value="HAD superfamily/HAD-like"/>
    <property type="match status" value="1"/>
</dbReference>
<reference evidence="3" key="1">
    <citation type="journal article" date="2016" name="Nat. Commun.">
        <title>Genome analysis of three Pneumocystis species reveals adaptation mechanisms to life exclusively in mammalian hosts.</title>
        <authorList>
            <person name="Ma L."/>
            <person name="Chen Z."/>
            <person name="Huang D.W."/>
            <person name="Kutty G."/>
            <person name="Ishihara M."/>
            <person name="Wang H."/>
            <person name="Abouelleil A."/>
            <person name="Bishop L."/>
            <person name="Davey E."/>
            <person name="Deng R."/>
            <person name="Deng X."/>
            <person name="Fan L."/>
            <person name="Fantoni G."/>
            <person name="Fitzgerald M."/>
            <person name="Gogineni E."/>
            <person name="Goldberg J.M."/>
            <person name="Handley G."/>
            <person name="Hu X."/>
            <person name="Huber C."/>
            <person name="Jiao X."/>
            <person name="Jones K."/>
            <person name="Levin J.Z."/>
            <person name="Liu Y."/>
            <person name="Macdonald P."/>
            <person name="Melnikov A."/>
            <person name="Raley C."/>
            <person name="Sassi M."/>
            <person name="Sherman B.T."/>
            <person name="Song X."/>
            <person name="Sykes S."/>
            <person name="Tran B."/>
            <person name="Walsh L."/>
            <person name="Xia Y."/>
            <person name="Yang J."/>
            <person name="Young S."/>
            <person name="Zeng Q."/>
            <person name="Zheng X."/>
            <person name="Stephens R."/>
            <person name="Nusbaum C."/>
            <person name="Birren B.W."/>
            <person name="Azadi P."/>
            <person name="Lempicki R.A."/>
            <person name="Cuomo C.A."/>
            <person name="Kovacs J.A."/>
        </authorList>
    </citation>
    <scope>NUCLEOTIDE SEQUENCE [LARGE SCALE GENOMIC DNA]</scope>
    <source>
        <strain evidence="3">RU7</strain>
    </source>
</reference>
<evidence type="ECO:0000256" key="1">
    <source>
        <dbReference type="ARBA" id="ARBA00022801"/>
    </source>
</evidence>
<dbReference type="InterPro" id="IPR006384">
    <property type="entry name" value="HAD_hydro_PyrdxlP_Pase-like"/>
</dbReference>
<dbReference type="AlphaFoldDB" id="A0A0W4ZCY4"/>
<comment type="caution">
    <text evidence="2">The sequence shown here is derived from an EMBL/GenBank/DDBJ whole genome shotgun (WGS) entry which is preliminary data.</text>
</comment>
<dbReference type="OrthoDB" id="2342176at2759"/>
<keyword evidence="1" id="KW-0378">Hydrolase</keyword>
<dbReference type="NCBIfam" id="TIGR01489">
    <property type="entry name" value="DKMTPPase-SF"/>
    <property type="match status" value="1"/>
</dbReference>
<dbReference type="PANTHER" id="PTHR28181">
    <property type="entry name" value="UPF0655 PROTEIN YCR015C"/>
    <property type="match status" value="1"/>
</dbReference>
<gene>
    <name evidence="2" type="ORF">T551_03536</name>
</gene>